<dbReference type="AlphaFoldDB" id="A0AAD8PZ07"/>
<evidence type="ECO:0000313" key="2">
    <source>
        <dbReference type="Proteomes" id="UP001230504"/>
    </source>
</evidence>
<protein>
    <submittedName>
        <fullName evidence="1">Uncharacterized protein</fullName>
    </submittedName>
</protein>
<reference evidence="1" key="1">
    <citation type="submission" date="2021-06" db="EMBL/GenBank/DDBJ databases">
        <title>Comparative genomics, transcriptomics and evolutionary studies reveal genomic signatures of adaptation to plant cell wall in hemibiotrophic fungi.</title>
        <authorList>
            <consortium name="DOE Joint Genome Institute"/>
            <person name="Baroncelli R."/>
            <person name="Diaz J.F."/>
            <person name="Benocci T."/>
            <person name="Peng M."/>
            <person name="Battaglia E."/>
            <person name="Haridas S."/>
            <person name="Andreopoulos W."/>
            <person name="Labutti K."/>
            <person name="Pangilinan J."/>
            <person name="Floch G.L."/>
            <person name="Makela M.R."/>
            <person name="Henrissat B."/>
            <person name="Grigoriev I.V."/>
            <person name="Crouch J.A."/>
            <person name="De Vries R.P."/>
            <person name="Sukno S.A."/>
            <person name="Thon M.R."/>
        </authorList>
    </citation>
    <scope>NUCLEOTIDE SEQUENCE</scope>
    <source>
        <strain evidence="1">CBS 125086</strain>
    </source>
</reference>
<dbReference type="GeneID" id="85435677"/>
<gene>
    <name evidence="1" type="ORF">LY79DRAFT_198080</name>
</gene>
<accession>A0AAD8PZ07</accession>
<dbReference type="RefSeq" id="XP_060414203.1">
    <property type="nucleotide sequence ID" value="XM_060551437.1"/>
</dbReference>
<sequence length="53" mass="5584">MSSCGPSGVVMMLFCHACKSCHSLPATLSGISCGSRQLCIKAFSEPESRFRGS</sequence>
<name>A0AAD8PZ07_9PEZI</name>
<dbReference type="EMBL" id="JAHLJV010000029">
    <property type="protein sequence ID" value="KAK1590729.1"/>
    <property type="molecule type" value="Genomic_DNA"/>
</dbReference>
<dbReference type="Proteomes" id="UP001230504">
    <property type="component" value="Unassembled WGS sequence"/>
</dbReference>
<proteinExistence type="predicted"/>
<comment type="caution">
    <text evidence="1">The sequence shown here is derived from an EMBL/GenBank/DDBJ whole genome shotgun (WGS) entry which is preliminary data.</text>
</comment>
<organism evidence="1 2">
    <name type="scientific">Colletotrichum navitas</name>
    <dbReference type="NCBI Taxonomy" id="681940"/>
    <lineage>
        <taxon>Eukaryota</taxon>
        <taxon>Fungi</taxon>
        <taxon>Dikarya</taxon>
        <taxon>Ascomycota</taxon>
        <taxon>Pezizomycotina</taxon>
        <taxon>Sordariomycetes</taxon>
        <taxon>Hypocreomycetidae</taxon>
        <taxon>Glomerellales</taxon>
        <taxon>Glomerellaceae</taxon>
        <taxon>Colletotrichum</taxon>
        <taxon>Colletotrichum graminicola species complex</taxon>
    </lineage>
</organism>
<evidence type="ECO:0000313" key="1">
    <source>
        <dbReference type="EMBL" id="KAK1590729.1"/>
    </source>
</evidence>
<keyword evidence="2" id="KW-1185">Reference proteome</keyword>